<organism evidence="11 12">
    <name type="scientific">Tigriopus californicus</name>
    <name type="common">Marine copepod</name>
    <dbReference type="NCBI Taxonomy" id="6832"/>
    <lineage>
        <taxon>Eukaryota</taxon>
        <taxon>Metazoa</taxon>
        <taxon>Ecdysozoa</taxon>
        <taxon>Arthropoda</taxon>
        <taxon>Crustacea</taxon>
        <taxon>Multicrustacea</taxon>
        <taxon>Hexanauplia</taxon>
        <taxon>Copepoda</taxon>
        <taxon>Harpacticoida</taxon>
        <taxon>Harpacticidae</taxon>
        <taxon>Tigriopus</taxon>
    </lineage>
</organism>
<evidence type="ECO:0000259" key="10">
    <source>
        <dbReference type="PROSITE" id="PS51545"/>
    </source>
</evidence>
<dbReference type="FunFam" id="1.10.1070.11:FF:000016">
    <property type="entry name" value="PIK1p Phosphatidylinositol 4-kinase"/>
    <property type="match status" value="1"/>
</dbReference>
<dbReference type="GO" id="GO:0004430">
    <property type="term" value="F:1-phosphatidylinositol 4-kinase activity"/>
    <property type="evidence" value="ECO:0007669"/>
    <property type="project" value="UniProtKB-EC"/>
</dbReference>
<dbReference type="PROSITE" id="PS00915">
    <property type="entry name" value="PI3_4_KINASE_1"/>
    <property type="match status" value="1"/>
</dbReference>
<name>A0A553PCW3_TIGCA</name>
<dbReference type="Pfam" id="PF21245">
    <property type="entry name" value="PI4KB-PIK1_PIK"/>
    <property type="match status" value="1"/>
</dbReference>
<sequence>MDSPSSVQVLDLDRTSLATSGIGESLHSGSSGVASQELLPGSPNLSPPPPACPLGAISKSWLLRLFESKLFDSSMAMAYAFKSKEPGVLGYIGNKLFTYSDQDLEFYLPQMVNMYLMHREVAEVLHPYLIHRCRKSVDFSLQCAWLLEAYGSSASVHCKKKGHAAKLRQLILSGELMPKAAALEARFVDMVDKFHPSHNGRMKNLYPLMGHKKTHVRSRSDATGLMNSPYLKPYHGHPHYNVHFQGGHQGPHPHQTHLLPSTLSRLYPELKPRLALGDLTSGRAFDNGCSCFESCQAAVNDLRGNRTHCSCGAPRLAPQQEFIKVLIGIGRLLSTLSDKEAKTQRLSAELTLLNLNLPARVWIPVHSQDLQHFVVRIPPQAASVLNSKDKAPYIIYVEVVETCDMDTSPTPEKITGNLRHVRSEEQINPPDHSSETNSSSSSSTSHGHGLVESSSLSSLAVHHNFYMQTMEVDSPDCWSQDDDEWTLQQYPGRYRRNLDRDTISQMSIDSTDSREPVFVAAGDIRRRLSECLKDAPSGFRHDPEDPSASVLKEPWADKVKRIKESSPYGHLPRWQLLSVIVKCGDDLRQELMAYQLLVMLQRIWTEEHVPLKIRPYRILVLSSDSGMLEPVLNTVSLHQIKKHSKMSLFEYFKQEFGEPNSEGFLTAQRKFVESCAGYCVVSYLIQVKDRHNGNILLDNEGHIIHIDYGFILSSSPRNLGFENSPFKLTPEFVEVMGGQDSDMFKYFKILILQGLVAAKKHSDKITSIVDIMRAGSQLPCFNSSASAVQSMKSRFHMNLTEDQLHALVDSMVEQSIYSLTTKIYDGFQYLTNGIL</sequence>
<evidence type="ECO:0000256" key="3">
    <source>
        <dbReference type="ARBA" id="ARBA00022679"/>
    </source>
</evidence>
<evidence type="ECO:0000313" key="11">
    <source>
        <dbReference type="EMBL" id="TRY75537.1"/>
    </source>
</evidence>
<dbReference type="InterPro" id="IPR036940">
    <property type="entry name" value="PI3/4_kinase_cat_sf"/>
</dbReference>
<feature type="compositionally biased region" description="Low complexity" evidence="8">
    <location>
        <begin position="435"/>
        <end position="453"/>
    </location>
</feature>
<dbReference type="PROSITE" id="PS50290">
    <property type="entry name" value="PI3_4_KINASE_3"/>
    <property type="match status" value="1"/>
</dbReference>
<feature type="region of interest" description="Disordered" evidence="8">
    <location>
        <begin position="426"/>
        <end position="453"/>
    </location>
</feature>
<evidence type="ECO:0000256" key="2">
    <source>
        <dbReference type="ARBA" id="ARBA00012169"/>
    </source>
</evidence>
<feature type="domain" description="PI3K/PI4K catalytic" evidence="9">
    <location>
        <begin position="553"/>
        <end position="820"/>
    </location>
</feature>
<comment type="subcellular location">
    <subcellularLocation>
        <location evidence="1">Mitochondrion outer membrane</location>
        <topology evidence="1">Peripheral membrane protein</topology>
    </subcellularLocation>
    <subcellularLocation>
        <location evidence="6">Rough endoplasmic reticulum membrane</location>
        <topology evidence="6">Peripheral membrane protein</topology>
    </subcellularLocation>
</comment>
<dbReference type="PROSITE" id="PS51545">
    <property type="entry name" value="PIK_HELICAL"/>
    <property type="match status" value="1"/>
</dbReference>
<dbReference type="InterPro" id="IPR015433">
    <property type="entry name" value="PI3/4_kinase"/>
</dbReference>
<dbReference type="PROSITE" id="PS00916">
    <property type="entry name" value="PI3_4_KINASE_2"/>
    <property type="match status" value="1"/>
</dbReference>
<dbReference type="InterPro" id="IPR018936">
    <property type="entry name" value="PI3/4_kinase_CS"/>
</dbReference>
<dbReference type="SUPFAM" id="SSF48371">
    <property type="entry name" value="ARM repeat"/>
    <property type="match status" value="1"/>
</dbReference>
<dbReference type="InterPro" id="IPR016024">
    <property type="entry name" value="ARM-type_fold"/>
</dbReference>
<evidence type="ECO:0000256" key="8">
    <source>
        <dbReference type="SAM" id="MobiDB-lite"/>
    </source>
</evidence>
<dbReference type="Gene3D" id="3.30.1010.10">
    <property type="entry name" value="Phosphatidylinositol 3-kinase Catalytic Subunit, Chain A, domain 4"/>
    <property type="match status" value="1"/>
</dbReference>
<proteinExistence type="predicted"/>
<evidence type="ECO:0000259" key="9">
    <source>
        <dbReference type="PROSITE" id="PS50290"/>
    </source>
</evidence>
<evidence type="ECO:0000256" key="7">
    <source>
        <dbReference type="ARBA" id="ARBA00039877"/>
    </source>
</evidence>
<protein>
    <recommendedName>
        <fullName evidence="7">Phosphatidylinositol 4-kinase beta</fullName>
        <ecNumber evidence="2">2.7.1.67</ecNumber>
    </recommendedName>
</protein>
<dbReference type="Pfam" id="PF00454">
    <property type="entry name" value="PI3_PI4_kinase"/>
    <property type="match status" value="1"/>
</dbReference>
<dbReference type="OrthoDB" id="10264149at2759"/>
<dbReference type="EC" id="2.7.1.67" evidence="2"/>
<reference evidence="11 12" key="1">
    <citation type="journal article" date="2018" name="Nat. Ecol. Evol.">
        <title>Genomic signatures of mitonuclear coevolution across populations of Tigriopus californicus.</title>
        <authorList>
            <person name="Barreto F.S."/>
            <person name="Watson E.T."/>
            <person name="Lima T.G."/>
            <person name="Willett C.S."/>
            <person name="Edmands S."/>
            <person name="Li W."/>
            <person name="Burton R.S."/>
        </authorList>
    </citation>
    <scope>NUCLEOTIDE SEQUENCE [LARGE SCALE GENOMIC DNA]</scope>
    <source>
        <strain evidence="11 12">San Diego</strain>
    </source>
</reference>
<gene>
    <name evidence="11" type="ORF">TCAL_07124</name>
</gene>
<dbReference type="InterPro" id="IPR011009">
    <property type="entry name" value="Kinase-like_dom_sf"/>
</dbReference>
<dbReference type="PANTHER" id="PTHR10048">
    <property type="entry name" value="PHOSPHATIDYLINOSITOL KINASE"/>
    <property type="match status" value="1"/>
</dbReference>
<comment type="caution">
    <text evidence="11">The sequence shown here is derived from an EMBL/GenBank/DDBJ whole genome shotgun (WGS) entry which is preliminary data.</text>
</comment>
<dbReference type="InterPro" id="IPR001263">
    <property type="entry name" value="PI3K_accessory_dom"/>
</dbReference>
<evidence type="ECO:0000256" key="4">
    <source>
        <dbReference type="ARBA" id="ARBA00022777"/>
    </source>
</evidence>
<dbReference type="GO" id="GO:0046854">
    <property type="term" value="P:phosphatidylinositol phosphate biosynthetic process"/>
    <property type="evidence" value="ECO:0007669"/>
    <property type="project" value="InterPro"/>
</dbReference>
<dbReference type="InterPro" id="IPR000403">
    <property type="entry name" value="PI3/4_kinase_cat_dom"/>
</dbReference>
<dbReference type="Gene3D" id="1.10.1070.11">
    <property type="entry name" value="Phosphatidylinositol 3-/4-kinase, catalytic domain"/>
    <property type="match status" value="1"/>
</dbReference>
<dbReference type="STRING" id="6832.A0A553PCW3"/>
<keyword evidence="12" id="KW-1185">Reference proteome</keyword>
<dbReference type="SMART" id="SM00146">
    <property type="entry name" value="PI3Kc"/>
    <property type="match status" value="1"/>
</dbReference>
<evidence type="ECO:0000256" key="1">
    <source>
        <dbReference type="ARBA" id="ARBA00004450"/>
    </source>
</evidence>
<accession>A0A553PCW3</accession>
<dbReference type="InterPro" id="IPR057754">
    <property type="entry name" value="PI4-kinase_beta/PIK1_cat"/>
</dbReference>
<evidence type="ECO:0000256" key="6">
    <source>
        <dbReference type="ARBA" id="ARBA00037860"/>
    </source>
</evidence>
<feature type="domain" description="PIK helical" evidence="10">
    <location>
        <begin position="1"/>
        <end position="170"/>
    </location>
</feature>
<dbReference type="GO" id="GO:0030867">
    <property type="term" value="C:rough endoplasmic reticulum membrane"/>
    <property type="evidence" value="ECO:0007669"/>
    <property type="project" value="UniProtKB-SubCell"/>
</dbReference>
<dbReference type="InterPro" id="IPR049160">
    <property type="entry name" value="PI4KB-PIK1_PIK"/>
</dbReference>
<dbReference type="CDD" id="cd05168">
    <property type="entry name" value="PI4Kc_III_beta"/>
    <property type="match status" value="1"/>
</dbReference>
<dbReference type="OMA" id="HKLANCN"/>
<dbReference type="GO" id="GO:0048015">
    <property type="term" value="P:phosphatidylinositol-mediated signaling"/>
    <property type="evidence" value="ECO:0007669"/>
    <property type="project" value="TreeGrafter"/>
</dbReference>
<evidence type="ECO:0000256" key="5">
    <source>
        <dbReference type="ARBA" id="ARBA00036767"/>
    </source>
</evidence>
<feature type="region of interest" description="Disordered" evidence="8">
    <location>
        <begin position="23"/>
        <end position="45"/>
    </location>
</feature>
<dbReference type="Proteomes" id="UP000318571">
    <property type="component" value="Chromosome 2"/>
</dbReference>
<dbReference type="PANTHER" id="PTHR10048:SF22">
    <property type="entry name" value="PHOSPHATIDYLINOSITOL 4-KINASE BETA"/>
    <property type="match status" value="1"/>
</dbReference>
<dbReference type="AlphaFoldDB" id="A0A553PCW3"/>
<keyword evidence="4" id="KW-0418">Kinase</keyword>
<evidence type="ECO:0000313" key="12">
    <source>
        <dbReference type="Proteomes" id="UP000318571"/>
    </source>
</evidence>
<dbReference type="EMBL" id="VCGU01000005">
    <property type="protein sequence ID" value="TRY75537.1"/>
    <property type="molecule type" value="Genomic_DNA"/>
</dbReference>
<comment type="catalytic activity">
    <reaction evidence="5">
        <text>a 1,2-diacyl-sn-glycero-3-phospho-(1D-myo-inositol) + ATP = a 1,2-diacyl-sn-glycero-3-phospho-(1D-myo-inositol 4-phosphate) + ADP + H(+)</text>
        <dbReference type="Rhea" id="RHEA:19877"/>
        <dbReference type="ChEBI" id="CHEBI:15378"/>
        <dbReference type="ChEBI" id="CHEBI:30616"/>
        <dbReference type="ChEBI" id="CHEBI:57880"/>
        <dbReference type="ChEBI" id="CHEBI:58178"/>
        <dbReference type="ChEBI" id="CHEBI:456216"/>
        <dbReference type="EC" id="2.7.1.67"/>
    </reaction>
    <physiologicalReaction direction="left-to-right" evidence="5">
        <dbReference type="Rhea" id="RHEA:19878"/>
    </physiologicalReaction>
</comment>
<keyword evidence="3" id="KW-0808">Transferase</keyword>
<dbReference type="SUPFAM" id="SSF56112">
    <property type="entry name" value="Protein kinase-like (PK-like)"/>
    <property type="match status" value="1"/>
</dbReference>
<dbReference type="GO" id="GO:0005741">
    <property type="term" value="C:mitochondrial outer membrane"/>
    <property type="evidence" value="ECO:0007669"/>
    <property type="project" value="UniProtKB-SubCell"/>
</dbReference>